<feature type="transmembrane region" description="Helical" evidence="6">
    <location>
        <begin position="185"/>
        <end position="203"/>
    </location>
</feature>
<dbReference type="EMBL" id="CP065997">
    <property type="protein sequence ID" value="QQB34376.1"/>
    <property type="molecule type" value="Genomic_DNA"/>
</dbReference>
<keyword evidence="4 6" id="KW-1133">Transmembrane helix</keyword>
<evidence type="ECO:0000256" key="3">
    <source>
        <dbReference type="ARBA" id="ARBA00022692"/>
    </source>
</evidence>
<accession>A0A7T4B2A8</accession>
<evidence type="ECO:0000256" key="5">
    <source>
        <dbReference type="ARBA" id="ARBA00023136"/>
    </source>
</evidence>
<dbReference type="PANTHER" id="PTHR30086">
    <property type="entry name" value="ARGININE EXPORTER PROTEIN ARGO"/>
    <property type="match status" value="1"/>
</dbReference>
<dbReference type="PIRSF" id="PIRSF006324">
    <property type="entry name" value="LeuE"/>
    <property type="match status" value="1"/>
</dbReference>
<dbReference type="GO" id="GO:0005886">
    <property type="term" value="C:plasma membrane"/>
    <property type="evidence" value="ECO:0007669"/>
    <property type="project" value="UniProtKB-SubCell"/>
</dbReference>
<evidence type="ECO:0000313" key="7">
    <source>
        <dbReference type="EMBL" id="QQB34376.1"/>
    </source>
</evidence>
<feature type="transmembrane region" description="Helical" evidence="6">
    <location>
        <begin position="112"/>
        <end position="138"/>
    </location>
</feature>
<gene>
    <name evidence="7" type="ORF">I6I07_27910</name>
</gene>
<protein>
    <submittedName>
        <fullName evidence="7">LysE family translocator</fullName>
    </submittedName>
</protein>
<keyword evidence="5 6" id="KW-0472">Membrane</keyword>
<sequence length="207" mass="21517">MSLDTWLAFVGASALLLMLPGPTILTVISYSITHGRRARLPLVLAVALGDSTALALSLLGLGALLSASAFWFTVVKTAGGLYLLYLGVKLLRAGVAPATLPQAGAAGSRWKLFANTYLVTALNPKGIIFFVAFLPQFIDPAGDVTRQLWTLSATFVACAGLNATAYAVFAGSARRLLASPRAQRGFNLGGGALLSAAGIWALLARRA</sequence>
<proteinExistence type="predicted"/>
<feature type="transmembrane region" description="Helical" evidence="6">
    <location>
        <begin position="150"/>
        <end position="173"/>
    </location>
</feature>
<dbReference type="Pfam" id="PF01810">
    <property type="entry name" value="LysE"/>
    <property type="match status" value="1"/>
</dbReference>
<keyword evidence="2" id="KW-1003">Cell membrane</keyword>
<dbReference type="GO" id="GO:0015171">
    <property type="term" value="F:amino acid transmembrane transporter activity"/>
    <property type="evidence" value="ECO:0007669"/>
    <property type="project" value="TreeGrafter"/>
</dbReference>
<feature type="transmembrane region" description="Helical" evidence="6">
    <location>
        <begin position="6"/>
        <end position="30"/>
    </location>
</feature>
<dbReference type="AlphaFoldDB" id="A0A7T4B2A8"/>
<evidence type="ECO:0000313" key="8">
    <source>
        <dbReference type="Proteomes" id="UP000595231"/>
    </source>
</evidence>
<reference evidence="7 8" key="1">
    <citation type="submission" date="2020-12" db="EMBL/GenBank/DDBJ databases">
        <title>FDA dAtabase for Regulatory Grade micrObial Sequences (FDA-ARGOS): Supporting development and validation of Infectious Disease Dx tests.</title>
        <authorList>
            <person name="Sproer C."/>
            <person name="Gronow S."/>
            <person name="Severitt S."/>
            <person name="Schroder I."/>
            <person name="Tallon L."/>
            <person name="Sadzewicz L."/>
            <person name="Zhao X."/>
            <person name="Boylan J."/>
            <person name="Ott S."/>
            <person name="Bowen H."/>
            <person name="Vavikolanu K."/>
            <person name="Mehta A."/>
            <person name="Aluvathingal J."/>
            <person name="Nadendla S."/>
            <person name="Lowell S."/>
            <person name="Myers T."/>
            <person name="Yan Y."/>
            <person name="Sichtig H."/>
        </authorList>
    </citation>
    <scope>NUCLEOTIDE SEQUENCE [LARGE SCALE GENOMIC DNA]</scope>
    <source>
        <strain evidence="7 8">FDAARGOS_1050</strain>
    </source>
</reference>
<dbReference type="Proteomes" id="UP000595231">
    <property type="component" value="Chromosome"/>
</dbReference>
<feature type="transmembrane region" description="Helical" evidence="6">
    <location>
        <begin position="42"/>
        <end position="64"/>
    </location>
</feature>
<evidence type="ECO:0000256" key="4">
    <source>
        <dbReference type="ARBA" id="ARBA00022989"/>
    </source>
</evidence>
<organism evidence="7 8">
    <name type="scientific">Achromobacter deleyi</name>
    <dbReference type="NCBI Taxonomy" id="1353891"/>
    <lineage>
        <taxon>Bacteria</taxon>
        <taxon>Pseudomonadati</taxon>
        <taxon>Pseudomonadota</taxon>
        <taxon>Betaproteobacteria</taxon>
        <taxon>Burkholderiales</taxon>
        <taxon>Alcaligenaceae</taxon>
        <taxon>Achromobacter</taxon>
    </lineage>
</organism>
<evidence type="ECO:0000256" key="6">
    <source>
        <dbReference type="SAM" id="Phobius"/>
    </source>
</evidence>
<name>A0A7T4B2A8_9BURK</name>
<evidence type="ECO:0000256" key="2">
    <source>
        <dbReference type="ARBA" id="ARBA00022475"/>
    </source>
</evidence>
<dbReference type="InterPro" id="IPR001123">
    <property type="entry name" value="LeuE-type"/>
</dbReference>
<dbReference type="RefSeq" id="WP_198484554.1">
    <property type="nucleotide sequence ID" value="NZ_CP065997.1"/>
</dbReference>
<dbReference type="PANTHER" id="PTHR30086:SF20">
    <property type="entry name" value="ARGININE EXPORTER PROTEIN ARGO-RELATED"/>
    <property type="match status" value="1"/>
</dbReference>
<comment type="subcellular location">
    <subcellularLocation>
        <location evidence="1">Cell membrane</location>
        <topology evidence="1">Multi-pass membrane protein</topology>
    </subcellularLocation>
</comment>
<evidence type="ECO:0000256" key="1">
    <source>
        <dbReference type="ARBA" id="ARBA00004651"/>
    </source>
</evidence>
<keyword evidence="3 6" id="KW-0812">Transmembrane</keyword>